<evidence type="ECO:0000313" key="12">
    <source>
        <dbReference type="Proteomes" id="UP000769528"/>
    </source>
</evidence>
<comment type="pathway">
    <text evidence="2">Protein modification; protein glycosylation.</text>
</comment>
<dbReference type="PANTHER" id="PTHR31646">
    <property type="entry name" value="ALPHA-1,2-MANNOSYLTRANSFERASE MNN2"/>
    <property type="match status" value="1"/>
</dbReference>
<keyword evidence="12" id="KW-1185">Reference proteome</keyword>
<evidence type="ECO:0008006" key="13">
    <source>
        <dbReference type="Google" id="ProtNLM"/>
    </source>
</evidence>
<feature type="transmembrane region" description="Helical" evidence="10">
    <location>
        <begin position="12"/>
        <end position="29"/>
    </location>
</feature>
<comment type="caution">
    <text evidence="11">The sequence shown here is derived from an EMBL/GenBank/DDBJ whole genome shotgun (WGS) entry which is preliminary data.</text>
</comment>
<dbReference type="GO" id="GO:0000139">
    <property type="term" value="C:Golgi membrane"/>
    <property type="evidence" value="ECO:0007669"/>
    <property type="project" value="UniProtKB-SubCell"/>
</dbReference>
<evidence type="ECO:0000256" key="4">
    <source>
        <dbReference type="ARBA" id="ARBA00022679"/>
    </source>
</evidence>
<name>A0A9P8PW63_9ASCO</name>
<evidence type="ECO:0000256" key="3">
    <source>
        <dbReference type="ARBA" id="ARBA00009105"/>
    </source>
</evidence>
<dbReference type="EMBL" id="JAEUBF010000268">
    <property type="protein sequence ID" value="KAH3679543.1"/>
    <property type="molecule type" value="Genomic_DNA"/>
</dbReference>
<evidence type="ECO:0000256" key="1">
    <source>
        <dbReference type="ARBA" id="ARBA00004323"/>
    </source>
</evidence>
<evidence type="ECO:0000256" key="10">
    <source>
        <dbReference type="SAM" id="Phobius"/>
    </source>
</evidence>
<organism evidence="11 12">
    <name type="scientific">Wickerhamomyces mucosus</name>
    <dbReference type="NCBI Taxonomy" id="1378264"/>
    <lineage>
        <taxon>Eukaryota</taxon>
        <taxon>Fungi</taxon>
        <taxon>Dikarya</taxon>
        <taxon>Ascomycota</taxon>
        <taxon>Saccharomycotina</taxon>
        <taxon>Saccharomycetes</taxon>
        <taxon>Phaffomycetales</taxon>
        <taxon>Wickerhamomycetaceae</taxon>
        <taxon>Wickerhamomyces</taxon>
    </lineage>
</organism>
<evidence type="ECO:0000256" key="9">
    <source>
        <dbReference type="ARBA" id="ARBA00023136"/>
    </source>
</evidence>
<sequence>MVLNIIPKKYQRYVLAFIVILTIIFFTTTETTNLNKFKSQLQSDSKSNHDITYHSTTGSNIITTDSNTGYDWVLDIINKNSPGVKPLIEFKGQYQAKEKFASDDDFIFSKEYLSNIVPLDDLTFKRLKQSHIAYLDDILNDKHTSFGNEFKTPEGEGIVFVGGIKFSWLSLIVIEQLRNTGCKLPIEVFIGTENEYEEEFCEQILPRYNGRCTYLPGEIGDVSTKIDAKINGYQYKNLAFLISNFKKILFLDADNCPLFDPTPLFKSKAFQDNGLVIWPDVWARTTHPKYYEIAGLEIKNKIIRGPLQSKPLNEDFDFNTQVNFHDLEGTLPNPSSESGMILVDKVKHVKTLLLSLYYNIYGPNLYYSLFTQGSAGEGDKETFIAAATVLNTSYYQVIEMFKFIGYHFNEKFSSKALGQFDPIQDYKNYQSGTKIGEDIRLIKSSNYIEPKVFFMHLSYPKLVPFALLNDNEIIKENQQHIRMYRGSTELAGYDFELQIFQILTSLLCENYTGNSPVLENLLGLKLKEYWGQDPNTFCPSLIEHVKFLESNPE</sequence>
<evidence type="ECO:0000313" key="11">
    <source>
        <dbReference type="EMBL" id="KAH3679543.1"/>
    </source>
</evidence>
<protein>
    <recommendedName>
        <fullName evidence="13">Alpha-1,2-mannosyltransferase</fullName>
    </recommendedName>
</protein>
<evidence type="ECO:0000256" key="5">
    <source>
        <dbReference type="ARBA" id="ARBA00022692"/>
    </source>
</evidence>
<keyword evidence="6" id="KW-0735">Signal-anchor</keyword>
<comment type="subcellular location">
    <subcellularLocation>
        <location evidence="1">Golgi apparatus membrane</location>
        <topology evidence="1">Single-pass type II membrane protein</topology>
    </subcellularLocation>
</comment>
<reference evidence="11" key="1">
    <citation type="journal article" date="2021" name="Open Biol.">
        <title>Shared evolutionary footprints suggest mitochondrial oxidative damage underlies multiple complex I losses in fungi.</title>
        <authorList>
            <person name="Schikora-Tamarit M.A."/>
            <person name="Marcet-Houben M."/>
            <person name="Nosek J."/>
            <person name="Gabaldon T."/>
        </authorList>
    </citation>
    <scope>NUCLEOTIDE SEQUENCE</scope>
    <source>
        <strain evidence="11">CBS6341</strain>
    </source>
</reference>
<dbReference type="PANTHER" id="PTHR31646:SF1">
    <property type="entry name" value="ALPHA-1,2-MANNOSYLTRANSFERASE MNN2"/>
    <property type="match status" value="1"/>
</dbReference>
<dbReference type="SUPFAM" id="SSF53448">
    <property type="entry name" value="Nucleotide-diphospho-sugar transferases"/>
    <property type="match status" value="1"/>
</dbReference>
<comment type="similarity">
    <text evidence="3">Belongs to the MNN1/MNT family.</text>
</comment>
<keyword evidence="7 10" id="KW-1133">Transmembrane helix</keyword>
<dbReference type="OrthoDB" id="430354at2759"/>
<accession>A0A9P8PW63</accession>
<dbReference type="AlphaFoldDB" id="A0A9P8PW63"/>
<evidence type="ECO:0000256" key="7">
    <source>
        <dbReference type="ARBA" id="ARBA00022989"/>
    </source>
</evidence>
<dbReference type="Pfam" id="PF11051">
    <property type="entry name" value="Mannosyl_trans3"/>
    <property type="match status" value="1"/>
</dbReference>
<dbReference type="InterPro" id="IPR029044">
    <property type="entry name" value="Nucleotide-diphossugar_trans"/>
</dbReference>
<gene>
    <name evidence="11" type="ORF">WICMUC_000876</name>
</gene>
<evidence type="ECO:0000256" key="6">
    <source>
        <dbReference type="ARBA" id="ARBA00022968"/>
    </source>
</evidence>
<keyword evidence="5 10" id="KW-0812">Transmembrane</keyword>
<dbReference type="GO" id="GO:0000026">
    <property type="term" value="F:alpha-1,2-mannosyltransferase activity"/>
    <property type="evidence" value="ECO:0007669"/>
    <property type="project" value="TreeGrafter"/>
</dbReference>
<proteinExistence type="inferred from homology"/>
<evidence type="ECO:0000256" key="2">
    <source>
        <dbReference type="ARBA" id="ARBA00004922"/>
    </source>
</evidence>
<dbReference type="InterPro" id="IPR022751">
    <property type="entry name" value="Alpha_mannosyltransferase"/>
</dbReference>
<keyword evidence="8" id="KW-0333">Golgi apparatus</keyword>
<dbReference type="GO" id="GO:0046354">
    <property type="term" value="P:mannan biosynthetic process"/>
    <property type="evidence" value="ECO:0007669"/>
    <property type="project" value="TreeGrafter"/>
</dbReference>
<keyword evidence="9 10" id="KW-0472">Membrane</keyword>
<evidence type="ECO:0000256" key="8">
    <source>
        <dbReference type="ARBA" id="ARBA00023034"/>
    </source>
</evidence>
<dbReference type="Proteomes" id="UP000769528">
    <property type="component" value="Unassembled WGS sequence"/>
</dbReference>
<reference evidence="11" key="2">
    <citation type="submission" date="2021-01" db="EMBL/GenBank/DDBJ databases">
        <authorList>
            <person name="Schikora-Tamarit M.A."/>
        </authorList>
    </citation>
    <scope>NUCLEOTIDE SEQUENCE</scope>
    <source>
        <strain evidence="11">CBS6341</strain>
    </source>
</reference>
<keyword evidence="4" id="KW-0808">Transferase</keyword>